<accession>A0A553NZN2</accession>
<sequence>MASSMYNKDLFRQHSYDYGSTSGYVTTINSVMAGNEAQQGADTHERGCCGTRGRGEKCTAAKAKSFMKMFFAQLFSHVGLCALVVGYAIMGAFIFVYLEKANELKTRETVQDTKKNTWINSITSQACCVFPPFWYFISIS</sequence>
<gene>
    <name evidence="2" type="ORF">TCAL_17262</name>
</gene>
<reference evidence="2 3" key="1">
    <citation type="journal article" date="2018" name="Nat. Ecol. Evol.">
        <title>Genomic signatures of mitonuclear coevolution across populations of Tigriopus californicus.</title>
        <authorList>
            <person name="Barreto F.S."/>
            <person name="Watson E.T."/>
            <person name="Lima T.G."/>
            <person name="Willett C.S."/>
            <person name="Edmands S."/>
            <person name="Li W."/>
            <person name="Burton R.S."/>
        </authorList>
    </citation>
    <scope>NUCLEOTIDE SEQUENCE [LARGE SCALE GENOMIC DNA]</scope>
    <source>
        <strain evidence="2 3">San Diego</strain>
    </source>
</reference>
<dbReference type="AlphaFoldDB" id="A0A553NZN2"/>
<evidence type="ECO:0000313" key="2">
    <source>
        <dbReference type="EMBL" id="TRY70832.1"/>
    </source>
</evidence>
<keyword evidence="1" id="KW-0472">Membrane</keyword>
<keyword evidence="1" id="KW-1133">Transmembrane helix</keyword>
<keyword evidence="1" id="KW-0812">Transmembrane</keyword>
<feature type="transmembrane region" description="Helical" evidence="1">
    <location>
        <begin position="74"/>
        <end position="98"/>
    </location>
</feature>
<protein>
    <submittedName>
        <fullName evidence="2">Uncharacterized protein</fullName>
    </submittedName>
</protein>
<evidence type="ECO:0000313" key="3">
    <source>
        <dbReference type="Proteomes" id="UP000318571"/>
    </source>
</evidence>
<keyword evidence="3" id="KW-1185">Reference proteome</keyword>
<organism evidence="2 3">
    <name type="scientific">Tigriopus californicus</name>
    <name type="common">Marine copepod</name>
    <dbReference type="NCBI Taxonomy" id="6832"/>
    <lineage>
        <taxon>Eukaryota</taxon>
        <taxon>Metazoa</taxon>
        <taxon>Ecdysozoa</taxon>
        <taxon>Arthropoda</taxon>
        <taxon>Crustacea</taxon>
        <taxon>Multicrustacea</taxon>
        <taxon>Hexanauplia</taxon>
        <taxon>Copepoda</taxon>
        <taxon>Harpacticoida</taxon>
        <taxon>Harpacticidae</taxon>
        <taxon>Tigriopus</taxon>
    </lineage>
</organism>
<dbReference type="EMBL" id="VCGU01000009">
    <property type="protein sequence ID" value="TRY70832.1"/>
    <property type="molecule type" value="Genomic_DNA"/>
</dbReference>
<name>A0A553NZN2_TIGCA</name>
<dbReference type="Proteomes" id="UP000318571">
    <property type="component" value="Chromosome 9"/>
</dbReference>
<evidence type="ECO:0000256" key="1">
    <source>
        <dbReference type="SAM" id="Phobius"/>
    </source>
</evidence>
<proteinExistence type="predicted"/>
<feature type="transmembrane region" description="Helical" evidence="1">
    <location>
        <begin position="118"/>
        <end position="137"/>
    </location>
</feature>
<comment type="caution">
    <text evidence="2">The sequence shown here is derived from an EMBL/GenBank/DDBJ whole genome shotgun (WGS) entry which is preliminary data.</text>
</comment>
<dbReference type="Gene3D" id="1.10.287.70">
    <property type="match status" value="1"/>
</dbReference>